<dbReference type="GO" id="GO:1902600">
    <property type="term" value="P:proton transmembrane transport"/>
    <property type="evidence" value="ECO:0007669"/>
    <property type="project" value="InterPro"/>
</dbReference>
<keyword evidence="8" id="KW-0406">Ion transport</keyword>
<feature type="transmembrane region" description="Helical" evidence="11">
    <location>
        <begin position="114"/>
        <end position="132"/>
    </location>
</feature>
<dbReference type="Gene3D" id="1.20.1530.20">
    <property type="match status" value="1"/>
</dbReference>
<organism evidence="13 14">
    <name type="scientific">Bombilactobacillus mellifer</name>
    <dbReference type="NCBI Taxonomy" id="1218492"/>
    <lineage>
        <taxon>Bacteria</taxon>
        <taxon>Bacillati</taxon>
        <taxon>Bacillota</taxon>
        <taxon>Bacilli</taxon>
        <taxon>Lactobacillales</taxon>
        <taxon>Lactobacillaceae</taxon>
        <taxon>Bombilactobacillus</taxon>
    </lineage>
</organism>
<dbReference type="InterPro" id="IPR006153">
    <property type="entry name" value="Cation/H_exchanger_TM"/>
</dbReference>
<keyword evidence="14" id="KW-1185">Reference proteome</keyword>
<evidence type="ECO:0000256" key="7">
    <source>
        <dbReference type="ARBA" id="ARBA00023053"/>
    </source>
</evidence>
<evidence type="ECO:0000256" key="10">
    <source>
        <dbReference type="ARBA" id="ARBA00023201"/>
    </source>
</evidence>
<evidence type="ECO:0000313" key="14">
    <source>
        <dbReference type="Proteomes" id="UP000033558"/>
    </source>
</evidence>
<feature type="transmembrane region" description="Helical" evidence="11">
    <location>
        <begin position="270"/>
        <end position="289"/>
    </location>
</feature>
<comment type="similarity">
    <text evidence="2">Belongs to the monovalent cation:proton antiporter 2 (CPA2) transporter (TC 2.A.37) family.</text>
</comment>
<dbReference type="HOGENOM" id="CLU_005126_7_1_9"/>
<dbReference type="OrthoDB" id="9793589at2"/>
<dbReference type="AlphaFoldDB" id="A0A0F4LVW7"/>
<feature type="transmembrane region" description="Helical" evidence="11">
    <location>
        <begin position="295"/>
        <end position="315"/>
    </location>
</feature>
<dbReference type="Proteomes" id="UP000033558">
    <property type="component" value="Unassembled WGS sequence"/>
</dbReference>
<dbReference type="RefSeq" id="WP_046316137.1">
    <property type="nucleotide sequence ID" value="NZ_JBHSZT010000001.1"/>
</dbReference>
<keyword evidence="7" id="KW-0915">Sodium</keyword>
<evidence type="ECO:0000259" key="12">
    <source>
        <dbReference type="Pfam" id="PF00999"/>
    </source>
</evidence>
<evidence type="ECO:0000256" key="3">
    <source>
        <dbReference type="ARBA" id="ARBA00022448"/>
    </source>
</evidence>
<feature type="transmembrane region" description="Helical" evidence="11">
    <location>
        <begin position="80"/>
        <end position="102"/>
    </location>
</feature>
<dbReference type="STRING" id="1218492.JG30_06470"/>
<protein>
    <submittedName>
        <fullName evidence="13">Na+/H+ antiporter</fullName>
    </submittedName>
</protein>
<dbReference type="GO" id="GO:0006814">
    <property type="term" value="P:sodium ion transport"/>
    <property type="evidence" value="ECO:0007669"/>
    <property type="project" value="UniProtKB-KW"/>
</dbReference>
<comment type="caution">
    <text evidence="13">The sequence shown here is derived from an EMBL/GenBank/DDBJ whole genome shotgun (WGS) entry which is preliminary data.</text>
</comment>
<feature type="domain" description="Cation/H+ exchanger transmembrane" evidence="12">
    <location>
        <begin position="12"/>
        <end position="381"/>
    </location>
</feature>
<keyword evidence="9 11" id="KW-0472">Membrane</keyword>
<evidence type="ECO:0000256" key="11">
    <source>
        <dbReference type="SAM" id="Phobius"/>
    </source>
</evidence>
<feature type="transmembrane region" description="Helical" evidence="11">
    <location>
        <begin position="361"/>
        <end position="385"/>
    </location>
</feature>
<keyword evidence="3" id="KW-0813">Transport</keyword>
<dbReference type="GO" id="GO:0015297">
    <property type="term" value="F:antiporter activity"/>
    <property type="evidence" value="ECO:0007669"/>
    <property type="project" value="UniProtKB-KW"/>
</dbReference>
<name>A0A0F4LVW7_9LACO</name>
<evidence type="ECO:0000256" key="4">
    <source>
        <dbReference type="ARBA" id="ARBA00022449"/>
    </source>
</evidence>
<feature type="transmembrane region" description="Helical" evidence="11">
    <location>
        <begin position="51"/>
        <end position="68"/>
    </location>
</feature>
<evidence type="ECO:0000256" key="2">
    <source>
        <dbReference type="ARBA" id="ARBA00005551"/>
    </source>
</evidence>
<evidence type="ECO:0000313" key="13">
    <source>
        <dbReference type="EMBL" id="KJY62434.1"/>
    </source>
</evidence>
<dbReference type="EMBL" id="JXJQ01000006">
    <property type="protein sequence ID" value="KJY62434.1"/>
    <property type="molecule type" value="Genomic_DNA"/>
</dbReference>
<gene>
    <name evidence="13" type="ORF">JG30_06470</name>
</gene>
<evidence type="ECO:0000256" key="6">
    <source>
        <dbReference type="ARBA" id="ARBA00022989"/>
    </source>
</evidence>
<dbReference type="InterPro" id="IPR038770">
    <property type="entry name" value="Na+/solute_symporter_sf"/>
</dbReference>
<dbReference type="PANTHER" id="PTHR43562">
    <property type="entry name" value="NAPA-TYPE SODIUM/HYDROGEN ANTIPORTER"/>
    <property type="match status" value="1"/>
</dbReference>
<reference evidence="13 14" key="1">
    <citation type="submission" date="2015-01" db="EMBL/GenBank/DDBJ databases">
        <title>Comparative genomics of the lactic acid bacteria isolated from the honey bee gut.</title>
        <authorList>
            <person name="Ellegaard K.M."/>
            <person name="Tamarit D."/>
            <person name="Javelind E."/>
            <person name="Olofsson T."/>
            <person name="Andersson S.G."/>
            <person name="Vasquez A."/>
        </authorList>
    </citation>
    <scope>NUCLEOTIDE SEQUENCE [LARGE SCALE GENOMIC DNA]</scope>
    <source>
        <strain evidence="13 14">Bin4</strain>
    </source>
</reference>
<keyword evidence="4" id="KW-0050">Antiport</keyword>
<feature type="transmembrane region" description="Helical" evidence="11">
    <location>
        <begin position="181"/>
        <end position="204"/>
    </location>
</feature>
<keyword evidence="5 11" id="KW-0812">Transmembrane</keyword>
<feature type="transmembrane region" description="Helical" evidence="11">
    <location>
        <begin position="216"/>
        <end position="234"/>
    </location>
</feature>
<feature type="transmembrane region" description="Helical" evidence="11">
    <location>
        <begin position="240"/>
        <end position="258"/>
    </location>
</feature>
<keyword evidence="10" id="KW-0739">Sodium transport</keyword>
<evidence type="ECO:0000256" key="1">
    <source>
        <dbReference type="ARBA" id="ARBA00004141"/>
    </source>
</evidence>
<accession>A0A0F4LVW7</accession>
<sequence length="390" mass="41904">MQFLSSLSLILLTTLILGQVSLRLKLPLVVGQLLAGIIIGPTFCNWVQPSHWLQLFSDIGVILLMFLAGLESKIDLLKKYLKPSMIVAVSGILLPIAVGYLIGLMFEFTKFESLFLGIVFAATSVSISAEVLQEMDSLTSREGTTILGAAVVDDILAVLLVSMISNLNIKGTAISMMHLGILLRALVLLLAYFVLLFIAGRWLIPRLLRLSSKWQGAVTTTTMALIICWLLAYLADYFGLSAVIGAFFAGLSMSLTPFKKIINQSITQIGYAVFIPVFLASIGLRLTLTGILQDFALFLILTIGGIVSKLWGAGLGARLSGFNRHSALAIGAGMISRGEMALVVAQMGLQNHLLSAARYSAVIGAIIMTTVLAPFFLKAALASVVRHSQS</sequence>
<dbReference type="PANTHER" id="PTHR43562:SF3">
    <property type="entry name" value="SODIUM ION_PROTON EXCHANGER (EUROFUNG)"/>
    <property type="match status" value="1"/>
</dbReference>
<dbReference type="GO" id="GO:0016020">
    <property type="term" value="C:membrane"/>
    <property type="evidence" value="ECO:0007669"/>
    <property type="project" value="UniProtKB-SubCell"/>
</dbReference>
<dbReference type="PATRIC" id="fig|1218492.5.peg.782"/>
<evidence type="ECO:0000256" key="5">
    <source>
        <dbReference type="ARBA" id="ARBA00022692"/>
    </source>
</evidence>
<proteinExistence type="inferred from homology"/>
<evidence type="ECO:0000256" key="8">
    <source>
        <dbReference type="ARBA" id="ARBA00023065"/>
    </source>
</evidence>
<evidence type="ECO:0000256" key="9">
    <source>
        <dbReference type="ARBA" id="ARBA00023136"/>
    </source>
</evidence>
<feature type="transmembrane region" description="Helical" evidence="11">
    <location>
        <begin position="144"/>
        <end position="169"/>
    </location>
</feature>
<keyword evidence="6 11" id="KW-1133">Transmembrane helix</keyword>
<dbReference type="Pfam" id="PF00999">
    <property type="entry name" value="Na_H_Exchanger"/>
    <property type="match status" value="1"/>
</dbReference>
<comment type="subcellular location">
    <subcellularLocation>
        <location evidence="1">Membrane</location>
        <topology evidence="1">Multi-pass membrane protein</topology>
    </subcellularLocation>
</comment>